<dbReference type="Proteomes" id="UP000499080">
    <property type="component" value="Unassembled WGS sequence"/>
</dbReference>
<dbReference type="AlphaFoldDB" id="A0A4Y2BXW2"/>
<name>A0A4Y2BXW2_ARAVE</name>
<evidence type="ECO:0000313" key="1">
    <source>
        <dbReference type="EMBL" id="GBL97081.1"/>
    </source>
</evidence>
<evidence type="ECO:0000313" key="2">
    <source>
        <dbReference type="Proteomes" id="UP000499080"/>
    </source>
</evidence>
<protein>
    <submittedName>
        <fullName evidence="1">Uncharacterized protein</fullName>
    </submittedName>
</protein>
<reference evidence="1 2" key="1">
    <citation type="journal article" date="2019" name="Sci. Rep.">
        <title>Orb-weaving spider Araneus ventricosus genome elucidates the spidroin gene catalogue.</title>
        <authorList>
            <person name="Kono N."/>
            <person name="Nakamura H."/>
            <person name="Ohtoshi R."/>
            <person name="Moran D.A.P."/>
            <person name="Shinohara A."/>
            <person name="Yoshida Y."/>
            <person name="Fujiwara M."/>
            <person name="Mori M."/>
            <person name="Tomita M."/>
            <person name="Arakawa K."/>
        </authorList>
    </citation>
    <scope>NUCLEOTIDE SEQUENCE [LARGE SCALE GENOMIC DNA]</scope>
</reference>
<sequence length="96" mass="10521">MAEVTQWQGPGFGAGGLQARNPSPLKIRHVWGWLHIKSYVVFKRPPAGVARKVGEGMPAQVPASSNDRGSNYTVQPKIALVLLHKRDINITNPAHF</sequence>
<organism evidence="1 2">
    <name type="scientific">Araneus ventricosus</name>
    <name type="common">Orbweaver spider</name>
    <name type="synonym">Epeira ventricosa</name>
    <dbReference type="NCBI Taxonomy" id="182803"/>
    <lineage>
        <taxon>Eukaryota</taxon>
        <taxon>Metazoa</taxon>
        <taxon>Ecdysozoa</taxon>
        <taxon>Arthropoda</taxon>
        <taxon>Chelicerata</taxon>
        <taxon>Arachnida</taxon>
        <taxon>Araneae</taxon>
        <taxon>Araneomorphae</taxon>
        <taxon>Entelegynae</taxon>
        <taxon>Araneoidea</taxon>
        <taxon>Araneidae</taxon>
        <taxon>Araneus</taxon>
    </lineage>
</organism>
<proteinExistence type="predicted"/>
<dbReference type="EMBL" id="BGPR01000126">
    <property type="protein sequence ID" value="GBL97081.1"/>
    <property type="molecule type" value="Genomic_DNA"/>
</dbReference>
<keyword evidence="2" id="KW-1185">Reference proteome</keyword>
<accession>A0A4Y2BXW2</accession>
<comment type="caution">
    <text evidence="1">The sequence shown here is derived from an EMBL/GenBank/DDBJ whole genome shotgun (WGS) entry which is preliminary data.</text>
</comment>
<gene>
    <name evidence="1" type="ORF">AVEN_254121_1</name>
</gene>